<gene>
    <name evidence="2" type="ORF">BAN20980_04574</name>
    <name evidence="1" type="ORF">JQK92_26025</name>
</gene>
<dbReference type="Proteomes" id="UP000494201">
    <property type="component" value="Unassembled WGS sequence"/>
</dbReference>
<protein>
    <submittedName>
        <fullName evidence="2">Uncharacterized protein</fullName>
    </submittedName>
</protein>
<dbReference type="RefSeq" id="WP_174927488.1">
    <property type="nucleotide sequence ID" value="NZ_CABVLY010000019.1"/>
</dbReference>
<name>A0A6P2GFF6_9BURK</name>
<evidence type="ECO:0000313" key="2">
    <source>
        <dbReference type="EMBL" id="VVU51851.1"/>
    </source>
</evidence>
<proteinExistence type="predicted"/>
<reference evidence="2 3" key="1">
    <citation type="submission" date="2019-09" db="EMBL/GenBank/DDBJ databases">
        <authorList>
            <person name="Depoorter E."/>
        </authorList>
    </citation>
    <scope>NUCLEOTIDE SEQUENCE [LARGE SCALE GENOMIC DNA]</scope>
    <source>
        <strain evidence="2">LMG 20980</strain>
    </source>
</reference>
<sequence>MPTEQYVVIVHDAADSWNASMISDLKECVPEARVLSELKNRYLIECPIHCEADLLDYFSGEHCTISKNRKYKLNKGANHV</sequence>
<dbReference type="GeneID" id="56502639"/>
<dbReference type="EMBL" id="JAFCIQ010000022">
    <property type="protein sequence ID" value="MBM2769877.1"/>
    <property type="molecule type" value="Genomic_DNA"/>
</dbReference>
<dbReference type="Proteomes" id="UP000755577">
    <property type="component" value="Unassembled WGS sequence"/>
</dbReference>
<organism evidence="2 3">
    <name type="scientific">Burkholderia anthina</name>
    <dbReference type="NCBI Taxonomy" id="179879"/>
    <lineage>
        <taxon>Bacteria</taxon>
        <taxon>Pseudomonadati</taxon>
        <taxon>Pseudomonadota</taxon>
        <taxon>Betaproteobacteria</taxon>
        <taxon>Burkholderiales</taxon>
        <taxon>Burkholderiaceae</taxon>
        <taxon>Burkholderia</taxon>
        <taxon>Burkholderia cepacia complex</taxon>
    </lineage>
</organism>
<evidence type="ECO:0000313" key="4">
    <source>
        <dbReference type="Proteomes" id="UP000755577"/>
    </source>
</evidence>
<evidence type="ECO:0000313" key="3">
    <source>
        <dbReference type="Proteomes" id="UP000494201"/>
    </source>
</evidence>
<reference evidence="1 4" key="2">
    <citation type="submission" date="2021-02" db="EMBL/GenBank/DDBJ databases">
        <title>Draft genome of the type strains Burkholderia anthina DSM16086.</title>
        <authorList>
            <person name="Hertel R."/>
            <person name="Meissner J."/>
            <person name="Poehlein A."/>
            <person name="Daniel R."/>
            <person name="Commichau F.M."/>
        </authorList>
    </citation>
    <scope>NUCLEOTIDE SEQUENCE [LARGE SCALE GENOMIC DNA]</scope>
    <source>
        <strain evidence="1 4">DSM 16086</strain>
    </source>
</reference>
<accession>A0A6P2GFF6</accession>
<dbReference type="EMBL" id="CABVLY010000019">
    <property type="protein sequence ID" value="VVU51851.1"/>
    <property type="molecule type" value="Genomic_DNA"/>
</dbReference>
<evidence type="ECO:0000313" key="1">
    <source>
        <dbReference type="EMBL" id="MBM2769877.1"/>
    </source>
</evidence>
<dbReference type="AlphaFoldDB" id="A0A6P2GFF6"/>
<keyword evidence="4" id="KW-1185">Reference proteome</keyword>